<dbReference type="Gene3D" id="1.10.10.10">
    <property type="entry name" value="Winged helix-like DNA-binding domain superfamily/Winged helix DNA-binding domain"/>
    <property type="match status" value="1"/>
</dbReference>
<dbReference type="Pfam" id="PF00126">
    <property type="entry name" value="HTH_1"/>
    <property type="match status" value="1"/>
</dbReference>
<dbReference type="InterPro" id="IPR005119">
    <property type="entry name" value="LysR_subst-bd"/>
</dbReference>
<dbReference type="InterPro" id="IPR036390">
    <property type="entry name" value="WH_DNA-bd_sf"/>
</dbReference>
<comment type="similarity">
    <text evidence="1">Belongs to the LysR transcriptional regulatory family.</text>
</comment>
<evidence type="ECO:0000256" key="4">
    <source>
        <dbReference type="ARBA" id="ARBA00023163"/>
    </source>
</evidence>
<keyword evidence="2" id="KW-0805">Transcription regulation</keyword>
<evidence type="ECO:0000256" key="1">
    <source>
        <dbReference type="ARBA" id="ARBA00009437"/>
    </source>
</evidence>
<dbReference type="InterPro" id="IPR000847">
    <property type="entry name" value="LysR_HTH_N"/>
</dbReference>
<dbReference type="PANTHER" id="PTHR30126:SF78">
    <property type="entry name" value="HTH LYSR-TYPE DOMAIN-CONTAINING PROTEIN"/>
    <property type="match status" value="1"/>
</dbReference>
<evidence type="ECO:0000313" key="6">
    <source>
        <dbReference type="EMBL" id="MFC6385621.1"/>
    </source>
</evidence>
<dbReference type="EMBL" id="JBHSTQ010000002">
    <property type="protein sequence ID" value="MFC6385621.1"/>
    <property type="molecule type" value="Genomic_DNA"/>
</dbReference>
<dbReference type="SUPFAM" id="SSF53850">
    <property type="entry name" value="Periplasmic binding protein-like II"/>
    <property type="match status" value="1"/>
</dbReference>
<dbReference type="Proteomes" id="UP001596267">
    <property type="component" value="Unassembled WGS sequence"/>
</dbReference>
<accession>A0ABW1WAN7</accession>
<dbReference type="PANTHER" id="PTHR30126">
    <property type="entry name" value="HTH-TYPE TRANSCRIPTIONAL REGULATOR"/>
    <property type="match status" value="1"/>
</dbReference>
<dbReference type="Gene3D" id="3.40.190.290">
    <property type="match status" value="1"/>
</dbReference>
<keyword evidence="7" id="KW-1185">Reference proteome</keyword>
<evidence type="ECO:0000256" key="2">
    <source>
        <dbReference type="ARBA" id="ARBA00023015"/>
    </source>
</evidence>
<feature type="domain" description="HTH lysR-type" evidence="5">
    <location>
        <begin position="1"/>
        <end position="58"/>
    </location>
</feature>
<evidence type="ECO:0000259" key="5">
    <source>
        <dbReference type="PROSITE" id="PS50931"/>
    </source>
</evidence>
<dbReference type="SUPFAM" id="SSF46785">
    <property type="entry name" value="Winged helix' DNA-binding domain"/>
    <property type="match status" value="1"/>
</dbReference>
<dbReference type="InterPro" id="IPR036388">
    <property type="entry name" value="WH-like_DNA-bd_sf"/>
</dbReference>
<organism evidence="6 7">
    <name type="scientific">Sporolactobacillus kofuensis</name>
    <dbReference type="NCBI Taxonomy" id="269672"/>
    <lineage>
        <taxon>Bacteria</taxon>
        <taxon>Bacillati</taxon>
        <taxon>Bacillota</taxon>
        <taxon>Bacilli</taxon>
        <taxon>Bacillales</taxon>
        <taxon>Sporolactobacillaceae</taxon>
        <taxon>Sporolactobacillus</taxon>
    </lineage>
</organism>
<reference evidence="7" key="1">
    <citation type="journal article" date="2019" name="Int. J. Syst. Evol. Microbiol.">
        <title>The Global Catalogue of Microorganisms (GCM) 10K type strain sequencing project: providing services to taxonomists for standard genome sequencing and annotation.</title>
        <authorList>
            <consortium name="The Broad Institute Genomics Platform"/>
            <consortium name="The Broad Institute Genome Sequencing Center for Infectious Disease"/>
            <person name="Wu L."/>
            <person name="Ma J."/>
        </authorList>
    </citation>
    <scope>NUCLEOTIDE SEQUENCE [LARGE SCALE GENOMIC DNA]</scope>
    <source>
        <strain evidence="7">CCUG 42001</strain>
    </source>
</reference>
<dbReference type="CDD" id="cd05466">
    <property type="entry name" value="PBP2_LTTR_substrate"/>
    <property type="match status" value="1"/>
</dbReference>
<proteinExistence type="inferred from homology"/>
<comment type="caution">
    <text evidence="6">The sequence shown here is derived from an EMBL/GenBank/DDBJ whole genome shotgun (WGS) entry which is preliminary data.</text>
</comment>
<dbReference type="RefSeq" id="WP_253051893.1">
    <property type="nucleotide sequence ID" value="NZ_JAMXWN010000001.1"/>
</dbReference>
<sequence length="289" mass="33217">MKLSDLELITVLSAEASMRRASEKLFISQSALSQRLMTIEREWNTQLFVRSKRGVTLTAEGEAIEKFAQDTLERASELRAKLEANESEIYGSFQLAVSSVNGQYWLPNVLKAFVESYPLVKISLTTGWSSGILDQLYHSECHAAIVRGNPNWAGGKLHLFSDPLQFVDSKMTDLRDLQTEERPYIQFRSDSSYDQVIQNWWRSRNLRLPSRTIMVDQIETCKQMVTHGIGYAVLPSISLTNQDRVHRIPLLDQQGAPLVRENWLLYDKEALKLKQVRAFIDLVRHRLFT</sequence>
<dbReference type="PROSITE" id="PS50931">
    <property type="entry name" value="HTH_LYSR"/>
    <property type="match status" value="1"/>
</dbReference>
<evidence type="ECO:0000313" key="7">
    <source>
        <dbReference type="Proteomes" id="UP001596267"/>
    </source>
</evidence>
<dbReference type="Pfam" id="PF03466">
    <property type="entry name" value="LysR_substrate"/>
    <property type="match status" value="1"/>
</dbReference>
<keyword evidence="4" id="KW-0804">Transcription</keyword>
<evidence type="ECO:0000256" key="3">
    <source>
        <dbReference type="ARBA" id="ARBA00023125"/>
    </source>
</evidence>
<gene>
    <name evidence="6" type="ORF">ACFP7A_03310</name>
</gene>
<name>A0ABW1WAN7_9BACL</name>
<keyword evidence="3" id="KW-0238">DNA-binding</keyword>
<protein>
    <submittedName>
        <fullName evidence="6">LysR family transcriptional regulator</fullName>
    </submittedName>
</protein>